<dbReference type="PROSITE" id="PS01009">
    <property type="entry name" value="CRISP_1"/>
    <property type="match status" value="1"/>
</dbReference>
<dbReference type="SUPFAM" id="SSF55797">
    <property type="entry name" value="PR-1-like"/>
    <property type="match status" value="1"/>
</dbReference>
<feature type="signal peptide" evidence="2">
    <location>
        <begin position="1"/>
        <end position="19"/>
    </location>
</feature>
<gene>
    <name evidence="4" type="ORF">Micbo1qcDRAFT_177395</name>
</gene>
<dbReference type="InterPro" id="IPR014044">
    <property type="entry name" value="CAP_dom"/>
</dbReference>
<dbReference type="PROSITE" id="PS51257">
    <property type="entry name" value="PROKAR_LIPOPROTEIN"/>
    <property type="match status" value="1"/>
</dbReference>
<keyword evidence="2" id="KW-0732">Signal</keyword>
<dbReference type="PRINTS" id="PR00837">
    <property type="entry name" value="V5TPXLIKE"/>
</dbReference>
<keyword evidence="5" id="KW-1185">Reference proteome</keyword>
<dbReference type="GO" id="GO:0005576">
    <property type="term" value="C:extracellular region"/>
    <property type="evidence" value="ECO:0007669"/>
    <property type="project" value="InterPro"/>
</dbReference>
<dbReference type="PANTHER" id="PTHR10334">
    <property type="entry name" value="CYSTEINE-RICH SECRETORY PROTEIN-RELATED"/>
    <property type="match status" value="1"/>
</dbReference>
<evidence type="ECO:0000256" key="1">
    <source>
        <dbReference type="SAM" id="MobiDB-lite"/>
    </source>
</evidence>
<feature type="chain" id="PRO_5007293230" evidence="2">
    <location>
        <begin position="20"/>
        <end position="389"/>
    </location>
</feature>
<dbReference type="InParanoid" id="A0A136IX00"/>
<dbReference type="STRING" id="196109.A0A136IX00"/>
<evidence type="ECO:0000259" key="3">
    <source>
        <dbReference type="SMART" id="SM00198"/>
    </source>
</evidence>
<feature type="region of interest" description="Disordered" evidence="1">
    <location>
        <begin position="144"/>
        <end position="201"/>
    </location>
</feature>
<dbReference type="Gene3D" id="3.40.33.10">
    <property type="entry name" value="CAP"/>
    <property type="match status" value="1"/>
</dbReference>
<dbReference type="SMART" id="SM00198">
    <property type="entry name" value="SCP"/>
    <property type="match status" value="1"/>
</dbReference>
<accession>A0A136IX00</accession>
<dbReference type="AlphaFoldDB" id="A0A136IX00"/>
<proteinExistence type="predicted"/>
<evidence type="ECO:0000256" key="2">
    <source>
        <dbReference type="SAM" id="SignalP"/>
    </source>
</evidence>
<organism evidence="4 5">
    <name type="scientific">Microdochium bolleyi</name>
    <dbReference type="NCBI Taxonomy" id="196109"/>
    <lineage>
        <taxon>Eukaryota</taxon>
        <taxon>Fungi</taxon>
        <taxon>Dikarya</taxon>
        <taxon>Ascomycota</taxon>
        <taxon>Pezizomycotina</taxon>
        <taxon>Sordariomycetes</taxon>
        <taxon>Xylariomycetidae</taxon>
        <taxon>Xylariales</taxon>
        <taxon>Microdochiaceae</taxon>
        <taxon>Microdochium</taxon>
    </lineage>
</organism>
<dbReference type="Pfam" id="PF00188">
    <property type="entry name" value="CAP"/>
    <property type="match status" value="1"/>
</dbReference>
<dbReference type="Proteomes" id="UP000070501">
    <property type="component" value="Unassembled WGS sequence"/>
</dbReference>
<evidence type="ECO:0000313" key="5">
    <source>
        <dbReference type="Proteomes" id="UP000070501"/>
    </source>
</evidence>
<reference evidence="5" key="1">
    <citation type="submission" date="2016-02" db="EMBL/GenBank/DDBJ databases">
        <title>Draft genome sequence of Microdochium bolleyi, a fungal endophyte of beachgrass.</title>
        <authorList>
            <consortium name="DOE Joint Genome Institute"/>
            <person name="David A.S."/>
            <person name="May G."/>
            <person name="Haridas S."/>
            <person name="Lim J."/>
            <person name="Wang M."/>
            <person name="Labutti K."/>
            <person name="Lipzen A."/>
            <person name="Barry K."/>
            <person name="Grigoriev I.V."/>
        </authorList>
    </citation>
    <scope>NUCLEOTIDE SEQUENCE [LARGE SCALE GENOMIC DNA]</scope>
    <source>
        <strain evidence="5">J235TASD1</strain>
    </source>
</reference>
<dbReference type="EMBL" id="KQ964255">
    <property type="protein sequence ID" value="KXJ89560.1"/>
    <property type="molecule type" value="Genomic_DNA"/>
</dbReference>
<protein>
    <submittedName>
        <fullName evidence="4">CAP domain-containing protein</fullName>
    </submittedName>
</protein>
<name>A0A136IX00_9PEZI</name>
<sequence>MMRFVLAAGLASLLPQSLAHGGAASCHDGLARCFHEHRESAAEYCAALSTVTSTVEQVVTQTTTVTATSSDITTTDSTSSSSSTSVTIAPRYYPSKPNFPCTKCYKATRLLSACACIGVPQQTTTVTSAAISTSTVTVPAYSTTATSSLTTSSETTSASESSSSTTASSTASSTTSSEVITTSSTTTSGSTTSSSTTTTSSAAPVVTDQAYIDTILRHHNVHRSNHSASDLAWSSALAETARKITETCVYSFNTVTDGGGYGQNIGAGFPSNSMGSFITNGLYNPEVNSYTYYGGEPDYSTVGQWGHFSQIIWKGTSAIGCYTNDCSATGLANAPGIPPYFTVCNYLPAGNVVGAFTSNIGAPLGRPSITQSYGCVSQPNPDVNCVEPN</sequence>
<dbReference type="InterPro" id="IPR035940">
    <property type="entry name" value="CAP_sf"/>
</dbReference>
<evidence type="ECO:0000313" key="4">
    <source>
        <dbReference type="EMBL" id="KXJ89560.1"/>
    </source>
</evidence>
<dbReference type="InterPro" id="IPR001283">
    <property type="entry name" value="CRISP-related"/>
</dbReference>
<dbReference type="OrthoDB" id="337038at2759"/>
<feature type="domain" description="SCP" evidence="3">
    <location>
        <begin position="210"/>
        <end position="354"/>
    </location>
</feature>
<dbReference type="InterPro" id="IPR018244">
    <property type="entry name" value="Allrgn_V5/Tpx1_CS"/>
</dbReference>